<dbReference type="RefSeq" id="WP_339088837.1">
    <property type="nucleotide sequence ID" value="NZ_LR743507.1"/>
</dbReference>
<name>A0A679IQZ3_VARPD</name>
<dbReference type="AlphaFoldDB" id="A0A679IQZ3"/>
<organism evidence="2">
    <name type="scientific">Variovorax paradoxus</name>
    <dbReference type="NCBI Taxonomy" id="34073"/>
    <lineage>
        <taxon>Bacteria</taxon>
        <taxon>Pseudomonadati</taxon>
        <taxon>Pseudomonadota</taxon>
        <taxon>Betaproteobacteria</taxon>
        <taxon>Burkholderiales</taxon>
        <taxon>Comamonadaceae</taxon>
        <taxon>Variovorax</taxon>
    </lineage>
</organism>
<feature type="transmembrane region" description="Helical" evidence="1">
    <location>
        <begin position="65"/>
        <end position="88"/>
    </location>
</feature>
<protein>
    <recommendedName>
        <fullName evidence="3">DUF2628 domain-containing protein</fullName>
    </recommendedName>
</protein>
<reference evidence="2" key="1">
    <citation type="submission" date="2019-12" db="EMBL/GenBank/DDBJ databases">
        <authorList>
            <person name="Cremers G."/>
        </authorList>
    </citation>
    <scope>NUCLEOTIDE SEQUENCE</scope>
    <source>
        <strain evidence="2">Vvax</strain>
    </source>
</reference>
<dbReference type="Pfam" id="PF10947">
    <property type="entry name" value="DUF2628"/>
    <property type="match status" value="1"/>
</dbReference>
<keyword evidence="1" id="KW-0812">Transmembrane</keyword>
<dbReference type="InterPro" id="IPR024399">
    <property type="entry name" value="DUF2628"/>
</dbReference>
<evidence type="ECO:0000256" key="1">
    <source>
        <dbReference type="SAM" id="Phobius"/>
    </source>
</evidence>
<dbReference type="EMBL" id="LR743507">
    <property type="protein sequence ID" value="CAA2101201.1"/>
    <property type="molecule type" value="Genomic_DNA"/>
</dbReference>
<proteinExistence type="predicted"/>
<sequence>MKSYKIFEHPSGDVAAIKEEWSWTAFLFGWIWALCHGVWPLALALLALGMLVAGIAKAIGGEGEATLGAIALFGFLNSIVLGSIGNWLRARWQIRKGYACMGSVEAGSAAAALKIHAADAKFGARRADSLRG</sequence>
<accession>A0A679IQZ3</accession>
<keyword evidence="1" id="KW-1133">Transmembrane helix</keyword>
<evidence type="ECO:0008006" key="3">
    <source>
        <dbReference type="Google" id="ProtNLM"/>
    </source>
</evidence>
<feature type="transmembrane region" description="Helical" evidence="1">
    <location>
        <begin position="21"/>
        <end position="53"/>
    </location>
</feature>
<gene>
    <name evidence="2" type="ORF">VVAX_01126</name>
</gene>
<evidence type="ECO:0000313" key="2">
    <source>
        <dbReference type="EMBL" id="CAA2101201.1"/>
    </source>
</evidence>
<keyword evidence="1" id="KW-0472">Membrane</keyword>